<gene>
    <name evidence="4" type="ORF">Q4Q40_09015</name>
</gene>
<organism evidence="4 5">
    <name type="scientific">Flavivirga jejuensis</name>
    <dbReference type="NCBI Taxonomy" id="870487"/>
    <lineage>
        <taxon>Bacteria</taxon>
        <taxon>Pseudomonadati</taxon>
        <taxon>Bacteroidota</taxon>
        <taxon>Flavobacteriia</taxon>
        <taxon>Flavobacteriales</taxon>
        <taxon>Flavobacteriaceae</taxon>
        <taxon>Flavivirga</taxon>
    </lineage>
</organism>
<evidence type="ECO:0000256" key="2">
    <source>
        <dbReference type="ARBA" id="ARBA00022898"/>
    </source>
</evidence>
<accession>A0ABT8WN10</accession>
<dbReference type="PANTHER" id="PTHR43050">
    <property type="entry name" value="SERINE / THREONINE RACEMASE FAMILY MEMBER"/>
    <property type="match status" value="1"/>
</dbReference>
<reference evidence="4" key="1">
    <citation type="submission" date="2023-07" db="EMBL/GenBank/DDBJ databases">
        <title>Two novel species in the genus Flavivirga.</title>
        <authorList>
            <person name="Kwon K."/>
        </authorList>
    </citation>
    <scope>NUCLEOTIDE SEQUENCE</scope>
    <source>
        <strain evidence="4">KACC 14158</strain>
    </source>
</reference>
<dbReference type="RefSeq" id="WP_303301964.1">
    <property type="nucleotide sequence ID" value="NZ_BAABDA010000050.1"/>
</dbReference>
<evidence type="ECO:0000313" key="5">
    <source>
        <dbReference type="Proteomes" id="UP001176806"/>
    </source>
</evidence>
<comment type="caution">
    <text evidence="4">The sequence shown here is derived from an EMBL/GenBank/DDBJ whole genome shotgun (WGS) entry which is preliminary data.</text>
</comment>
<evidence type="ECO:0000256" key="1">
    <source>
        <dbReference type="ARBA" id="ARBA00001933"/>
    </source>
</evidence>
<dbReference type="EMBL" id="JAUOEL010000003">
    <property type="protein sequence ID" value="MDO5974322.1"/>
    <property type="molecule type" value="Genomic_DNA"/>
</dbReference>
<name>A0ABT8WN10_9FLAO</name>
<dbReference type="InterPro" id="IPR001926">
    <property type="entry name" value="TrpB-like_PALP"/>
</dbReference>
<keyword evidence="2" id="KW-0663">Pyridoxal phosphate</keyword>
<evidence type="ECO:0000313" key="4">
    <source>
        <dbReference type="EMBL" id="MDO5974322.1"/>
    </source>
</evidence>
<dbReference type="PANTHER" id="PTHR43050:SF1">
    <property type="entry name" value="SERINE RACEMASE"/>
    <property type="match status" value="1"/>
</dbReference>
<dbReference type="Gene3D" id="3.40.50.1100">
    <property type="match status" value="2"/>
</dbReference>
<evidence type="ECO:0000259" key="3">
    <source>
        <dbReference type="Pfam" id="PF00291"/>
    </source>
</evidence>
<dbReference type="Pfam" id="PF00291">
    <property type="entry name" value="PALP"/>
    <property type="match status" value="1"/>
</dbReference>
<sequence>MDKLTLQKVHNLIKPYIHRTPVLTSQLLNTICEAEVFFKCENFQKMGAFKMRGAVHAILNLTDEQKRKGVVTHSSGNFAQALSLAAKSLEVTAYIVMPKNAPQVKKEAVKTYGGVIIECDSNINARESGAARIQKEKGATFIHPSNDDTVIYGQGTAAIELLEDYSDLDYIFTPVGGGGLLAGTILAANHFSNTCKVVAGEPKAVDDAYRSLISGNIEKNETSNTIADGLRTYLGDRNFPIIKKHVEKIIRVEEDEIINAMKLIWERMKIIIEPSSAVAFAAVLKDKKKIKNKRIGVIISGGNVDVSNLPF</sequence>
<dbReference type="Proteomes" id="UP001176806">
    <property type="component" value="Unassembled WGS sequence"/>
</dbReference>
<proteinExistence type="predicted"/>
<feature type="domain" description="Tryptophan synthase beta chain-like PALP" evidence="3">
    <location>
        <begin position="14"/>
        <end position="301"/>
    </location>
</feature>
<keyword evidence="5" id="KW-1185">Reference proteome</keyword>
<dbReference type="SUPFAM" id="SSF53686">
    <property type="entry name" value="Tryptophan synthase beta subunit-like PLP-dependent enzymes"/>
    <property type="match status" value="1"/>
</dbReference>
<dbReference type="CDD" id="cd01562">
    <property type="entry name" value="Thr-dehyd"/>
    <property type="match status" value="1"/>
</dbReference>
<dbReference type="InterPro" id="IPR036052">
    <property type="entry name" value="TrpB-like_PALP_sf"/>
</dbReference>
<protein>
    <submittedName>
        <fullName evidence="4">Pyridoxal-phosphate dependent enzyme</fullName>
    </submittedName>
</protein>
<comment type="cofactor">
    <cofactor evidence="1">
        <name>pyridoxal 5'-phosphate</name>
        <dbReference type="ChEBI" id="CHEBI:597326"/>
    </cofactor>
</comment>